<protein>
    <recommendedName>
        <fullName evidence="3">DNA gyrase inhibitor YacG</fullName>
    </recommendedName>
</protein>
<feature type="region of interest" description="Disordered" evidence="4">
    <location>
        <begin position="41"/>
        <end position="61"/>
    </location>
</feature>
<name>A0ABU7U0V3_9PROT</name>
<reference evidence="5 6" key="1">
    <citation type="submission" date="2023-10" db="EMBL/GenBank/DDBJ databases">
        <title>Sorlinia euscelidii gen. nov., sp. nov., an acetic acid bacteria isolated from the gut of Euscelidius variegatus emitter.</title>
        <authorList>
            <person name="Michoud G."/>
            <person name="Marasco R."/>
            <person name="Seferji K."/>
            <person name="Gonella E."/>
            <person name="Garuglieri E."/>
            <person name="Alma A."/>
            <person name="Mapelli F."/>
            <person name="Borin S."/>
            <person name="Daffonchio D."/>
            <person name="Crotti E."/>
        </authorList>
    </citation>
    <scope>NUCLEOTIDE SEQUENCE [LARGE SCALE GENOMIC DNA]</scope>
    <source>
        <strain evidence="5 6">EV16P</strain>
    </source>
</reference>
<dbReference type="RefSeq" id="WP_394818907.1">
    <property type="nucleotide sequence ID" value="NZ_JAWJZY010000001.1"/>
</dbReference>
<organism evidence="5 6">
    <name type="scientific">Sorlinia euscelidii</name>
    <dbReference type="NCBI Taxonomy" id="3081148"/>
    <lineage>
        <taxon>Bacteria</taxon>
        <taxon>Pseudomonadati</taxon>
        <taxon>Pseudomonadota</taxon>
        <taxon>Alphaproteobacteria</taxon>
        <taxon>Acetobacterales</taxon>
        <taxon>Acetobacteraceae</taxon>
        <taxon>Sorlinia</taxon>
    </lineage>
</organism>
<comment type="caution">
    <text evidence="5">The sequence shown here is derived from an EMBL/GenBank/DDBJ whole genome shotgun (WGS) entry which is preliminary data.</text>
</comment>
<dbReference type="EMBL" id="JAWJZY010000001">
    <property type="protein sequence ID" value="MEE8657946.1"/>
    <property type="molecule type" value="Genomic_DNA"/>
</dbReference>
<dbReference type="PANTHER" id="PTHR36150">
    <property type="entry name" value="DNA GYRASE INHIBITOR YACG"/>
    <property type="match status" value="1"/>
</dbReference>
<evidence type="ECO:0000256" key="2">
    <source>
        <dbReference type="ARBA" id="ARBA00022833"/>
    </source>
</evidence>
<comment type="similarity">
    <text evidence="3">Belongs to the DNA gyrase inhibitor YacG family.</text>
</comment>
<feature type="binding site" evidence="3">
    <location>
        <position position="19"/>
    </location>
    <ligand>
        <name>Zn(2+)</name>
        <dbReference type="ChEBI" id="CHEBI:29105"/>
    </ligand>
</feature>
<accession>A0ABU7U0V3</accession>
<evidence type="ECO:0000256" key="3">
    <source>
        <dbReference type="HAMAP-Rule" id="MF_00649"/>
    </source>
</evidence>
<evidence type="ECO:0000256" key="4">
    <source>
        <dbReference type="SAM" id="MobiDB-lite"/>
    </source>
</evidence>
<dbReference type="PANTHER" id="PTHR36150:SF1">
    <property type="entry name" value="DNA GYRASE INHIBITOR YACG"/>
    <property type="match status" value="1"/>
</dbReference>
<gene>
    <name evidence="3 5" type="primary">yacG</name>
    <name evidence="5" type="ORF">DOFOFD_02815</name>
</gene>
<feature type="binding site" evidence="3">
    <location>
        <position position="4"/>
    </location>
    <ligand>
        <name>Zn(2+)</name>
        <dbReference type="ChEBI" id="CHEBI:29105"/>
    </ligand>
</feature>
<feature type="binding site" evidence="3">
    <location>
        <position position="7"/>
    </location>
    <ligand>
        <name>Zn(2+)</name>
        <dbReference type="ChEBI" id="CHEBI:29105"/>
    </ligand>
</feature>
<dbReference type="Proteomes" id="UP001312908">
    <property type="component" value="Unassembled WGS sequence"/>
</dbReference>
<comment type="cofactor">
    <cofactor evidence="3">
        <name>Zn(2+)</name>
        <dbReference type="ChEBI" id="CHEBI:29105"/>
    </cofactor>
    <text evidence="3">Binds 1 zinc ion.</text>
</comment>
<comment type="subunit">
    <text evidence="3">Interacts with GyrB.</text>
</comment>
<keyword evidence="6" id="KW-1185">Reference proteome</keyword>
<keyword evidence="1 3" id="KW-0479">Metal-binding</keyword>
<sequence>MSQCPICRKDSVALFRPFCSKRCADLDLGNWFRGNYRVPSAREDEIPSHEESEGEKDQYAT</sequence>
<dbReference type="HAMAP" id="MF_00649">
    <property type="entry name" value="DNA_gyrase_inhibitor_YacG"/>
    <property type="match status" value="1"/>
</dbReference>
<dbReference type="Pfam" id="PF03884">
    <property type="entry name" value="YacG"/>
    <property type="match status" value="1"/>
</dbReference>
<dbReference type="InterPro" id="IPR005584">
    <property type="entry name" value="DNA_gyrase_inhibitor_YacG"/>
</dbReference>
<comment type="function">
    <text evidence="3">Inhibits all the catalytic activities of DNA gyrase by preventing its interaction with DNA. Acts by binding directly to the C-terminal domain of GyrB, which probably disrupts DNA binding by the gyrase.</text>
</comment>
<evidence type="ECO:0000313" key="5">
    <source>
        <dbReference type="EMBL" id="MEE8657946.1"/>
    </source>
</evidence>
<feature type="binding site" evidence="3">
    <location>
        <position position="23"/>
    </location>
    <ligand>
        <name>Zn(2+)</name>
        <dbReference type="ChEBI" id="CHEBI:29105"/>
    </ligand>
</feature>
<keyword evidence="2 3" id="KW-0862">Zinc</keyword>
<evidence type="ECO:0000256" key="1">
    <source>
        <dbReference type="ARBA" id="ARBA00022723"/>
    </source>
</evidence>
<dbReference type="InterPro" id="IPR013088">
    <property type="entry name" value="Znf_NHR/GATA"/>
</dbReference>
<dbReference type="Gene3D" id="3.30.50.10">
    <property type="entry name" value="Erythroid Transcription Factor GATA-1, subunit A"/>
    <property type="match status" value="1"/>
</dbReference>
<evidence type="ECO:0000313" key="6">
    <source>
        <dbReference type="Proteomes" id="UP001312908"/>
    </source>
</evidence>
<dbReference type="SUPFAM" id="SSF57716">
    <property type="entry name" value="Glucocorticoid receptor-like (DNA-binding domain)"/>
    <property type="match status" value="1"/>
</dbReference>
<proteinExistence type="inferred from homology"/>